<name>A0ABR7Y3S4_9SPHI</name>
<dbReference type="RefSeq" id="WP_190309061.1">
    <property type="nucleotide sequence ID" value="NZ_JACNYK010000002.1"/>
</dbReference>
<comment type="caution">
    <text evidence="1">The sequence shown here is derived from an EMBL/GenBank/DDBJ whole genome shotgun (WGS) entry which is preliminary data.</text>
</comment>
<protein>
    <submittedName>
        <fullName evidence="1">Uncharacterized protein</fullName>
    </submittedName>
</protein>
<evidence type="ECO:0000313" key="1">
    <source>
        <dbReference type="EMBL" id="MBD1425950.1"/>
    </source>
</evidence>
<proteinExistence type="predicted"/>
<sequence>MLITNSNVKKPTPAVYLKAKIGISTAFIFSTKQLYKEIIALRKAQYSTTHLLYTSFGTASVHIRTRFARLPRIYRVTTGDLPEISR</sequence>
<keyword evidence="2" id="KW-1185">Reference proteome</keyword>
<organism evidence="1 2">
    <name type="scientific">Sphingobacterium arenae</name>
    <dbReference type="NCBI Taxonomy" id="1280598"/>
    <lineage>
        <taxon>Bacteria</taxon>
        <taxon>Pseudomonadati</taxon>
        <taxon>Bacteroidota</taxon>
        <taxon>Sphingobacteriia</taxon>
        <taxon>Sphingobacteriales</taxon>
        <taxon>Sphingobacteriaceae</taxon>
        <taxon>Sphingobacterium</taxon>
    </lineage>
</organism>
<gene>
    <name evidence="1" type="ORF">H8B17_10185</name>
</gene>
<dbReference type="EMBL" id="JACNYK010000002">
    <property type="protein sequence ID" value="MBD1425950.1"/>
    <property type="molecule type" value="Genomic_DNA"/>
</dbReference>
<reference evidence="1 2" key="1">
    <citation type="submission" date="2020-08" db="EMBL/GenBank/DDBJ databases">
        <title>Sphingobacterium sp. DN00404 isolated from aquaculture water.</title>
        <authorList>
            <person name="Zhang M."/>
        </authorList>
    </citation>
    <scope>NUCLEOTIDE SEQUENCE [LARGE SCALE GENOMIC DNA]</scope>
    <source>
        <strain evidence="1 2">KCTC 32294</strain>
    </source>
</reference>
<accession>A0ABR7Y3S4</accession>
<dbReference type="Proteomes" id="UP000606494">
    <property type="component" value="Unassembled WGS sequence"/>
</dbReference>
<evidence type="ECO:0000313" key="2">
    <source>
        <dbReference type="Proteomes" id="UP000606494"/>
    </source>
</evidence>